<keyword evidence="1" id="KW-0732">Signal</keyword>
<protein>
    <recommendedName>
        <fullName evidence="4">Secreted protein</fullName>
    </recommendedName>
</protein>
<feature type="signal peptide" evidence="1">
    <location>
        <begin position="1"/>
        <end position="34"/>
    </location>
</feature>
<dbReference type="AlphaFoldDB" id="A0A4R0IYP5"/>
<comment type="caution">
    <text evidence="2">The sequence shown here is derived from an EMBL/GenBank/DDBJ whole genome shotgun (WGS) entry which is preliminary data.</text>
</comment>
<dbReference type="RefSeq" id="WP_131286097.1">
    <property type="nucleotide sequence ID" value="NZ_SJKA01000003.1"/>
</dbReference>
<dbReference type="OrthoDB" id="9880277at2"/>
<organism evidence="2 3">
    <name type="scientific">Kribbella sindirgiensis</name>
    <dbReference type="NCBI Taxonomy" id="1124744"/>
    <lineage>
        <taxon>Bacteria</taxon>
        <taxon>Bacillati</taxon>
        <taxon>Actinomycetota</taxon>
        <taxon>Actinomycetes</taxon>
        <taxon>Propionibacteriales</taxon>
        <taxon>Kribbellaceae</taxon>
        <taxon>Kribbella</taxon>
    </lineage>
</organism>
<gene>
    <name evidence="2" type="ORF">E0H50_08565</name>
</gene>
<sequence length="97" mass="10660">MNKQRMIGIAAAGVLAAGGVTVVTTMTGPAPASAADNCHYEPSGNPWKHVCLKGPHRFKSQCNMMRNDMIRRGYGVLSCRWETYNAGSGWYFWYGSN</sequence>
<dbReference type="EMBL" id="SJKA01000003">
    <property type="protein sequence ID" value="TCC36748.1"/>
    <property type="molecule type" value="Genomic_DNA"/>
</dbReference>
<accession>A0A4R0IYP5</accession>
<evidence type="ECO:0000313" key="2">
    <source>
        <dbReference type="EMBL" id="TCC36748.1"/>
    </source>
</evidence>
<evidence type="ECO:0000313" key="3">
    <source>
        <dbReference type="Proteomes" id="UP000292695"/>
    </source>
</evidence>
<keyword evidence="3" id="KW-1185">Reference proteome</keyword>
<evidence type="ECO:0008006" key="4">
    <source>
        <dbReference type="Google" id="ProtNLM"/>
    </source>
</evidence>
<reference evidence="2 3" key="1">
    <citation type="submission" date="2019-02" db="EMBL/GenBank/DDBJ databases">
        <title>Kribbella capetownensis sp. nov. and Kribbella speibonae sp. nov., isolated from soil.</title>
        <authorList>
            <person name="Curtis S.M."/>
            <person name="Norton I."/>
            <person name="Everest G.J."/>
            <person name="Meyers P.R."/>
        </authorList>
    </citation>
    <scope>NUCLEOTIDE SEQUENCE [LARGE SCALE GENOMIC DNA]</scope>
    <source>
        <strain evidence="2 3">DSM 27082</strain>
    </source>
</reference>
<feature type="chain" id="PRO_5020835287" description="Secreted protein" evidence="1">
    <location>
        <begin position="35"/>
        <end position="97"/>
    </location>
</feature>
<name>A0A4R0IYP5_9ACTN</name>
<dbReference type="Proteomes" id="UP000292695">
    <property type="component" value="Unassembled WGS sequence"/>
</dbReference>
<proteinExistence type="predicted"/>
<evidence type="ECO:0000256" key="1">
    <source>
        <dbReference type="SAM" id="SignalP"/>
    </source>
</evidence>